<evidence type="ECO:0000256" key="7">
    <source>
        <dbReference type="ARBA" id="ARBA00023065"/>
    </source>
</evidence>
<dbReference type="Gene3D" id="6.10.250.1580">
    <property type="match status" value="1"/>
</dbReference>
<keyword evidence="13" id="KW-1003">Cell membrane</keyword>
<evidence type="ECO:0000256" key="13">
    <source>
        <dbReference type="HAMAP-Rule" id="MF_01398"/>
    </source>
</evidence>
<comment type="caution">
    <text evidence="16">The sequence shown here is derived from an EMBL/GenBank/DDBJ whole genome shotgun (WGS) entry which is preliminary data.</text>
</comment>
<feature type="coiled-coil region" evidence="15">
    <location>
        <begin position="72"/>
        <end position="132"/>
    </location>
</feature>
<keyword evidence="2 13" id="KW-0813">Transport</keyword>
<evidence type="ECO:0000256" key="12">
    <source>
        <dbReference type="ARBA" id="ARBA00037847"/>
    </source>
</evidence>
<keyword evidence="17" id="KW-1185">Reference proteome</keyword>
<comment type="subcellular location">
    <subcellularLocation>
        <location evidence="13">Cell membrane</location>
        <topology evidence="13">Single-pass membrane protein</topology>
    </subcellularLocation>
    <subcellularLocation>
        <location evidence="12">Endomembrane system</location>
        <topology evidence="12">Single-pass membrane protein</topology>
    </subcellularLocation>
</comment>
<evidence type="ECO:0000256" key="10">
    <source>
        <dbReference type="ARBA" id="ARBA00025198"/>
    </source>
</evidence>
<dbReference type="InterPro" id="IPR050059">
    <property type="entry name" value="ATP_synthase_B_chain"/>
</dbReference>
<evidence type="ECO:0000256" key="1">
    <source>
        <dbReference type="ARBA" id="ARBA00005513"/>
    </source>
</evidence>
<keyword evidence="15" id="KW-0175">Coiled coil</keyword>
<evidence type="ECO:0000256" key="6">
    <source>
        <dbReference type="ARBA" id="ARBA00022989"/>
    </source>
</evidence>
<dbReference type="CDD" id="cd06503">
    <property type="entry name" value="ATP-synt_Fo_b"/>
    <property type="match status" value="1"/>
</dbReference>
<dbReference type="Proteomes" id="UP001596116">
    <property type="component" value="Unassembled WGS sequence"/>
</dbReference>
<name>A0ABW1KQW7_9PROT</name>
<evidence type="ECO:0000313" key="17">
    <source>
        <dbReference type="Proteomes" id="UP001596116"/>
    </source>
</evidence>
<keyword evidence="7 13" id="KW-0406">Ion transport</keyword>
<dbReference type="Pfam" id="PF00430">
    <property type="entry name" value="ATP-synt_B"/>
    <property type="match status" value="1"/>
</dbReference>
<dbReference type="HAMAP" id="MF_01398">
    <property type="entry name" value="ATP_synth_b_bprime"/>
    <property type="match status" value="1"/>
</dbReference>
<evidence type="ECO:0000256" key="15">
    <source>
        <dbReference type="SAM" id="Coils"/>
    </source>
</evidence>
<evidence type="ECO:0000256" key="2">
    <source>
        <dbReference type="ARBA" id="ARBA00022448"/>
    </source>
</evidence>
<organism evidence="16 17">
    <name type="scientific">Hyphococcus aureus</name>
    <dbReference type="NCBI Taxonomy" id="2666033"/>
    <lineage>
        <taxon>Bacteria</taxon>
        <taxon>Pseudomonadati</taxon>
        <taxon>Pseudomonadota</taxon>
        <taxon>Alphaproteobacteria</taxon>
        <taxon>Parvularculales</taxon>
        <taxon>Parvularculaceae</taxon>
        <taxon>Hyphococcus</taxon>
    </lineage>
</organism>
<keyword evidence="3 13" id="KW-0138">CF(0)</keyword>
<proteinExistence type="inferred from homology"/>
<evidence type="ECO:0000256" key="9">
    <source>
        <dbReference type="ARBA" id="ARBA00023310"/>
    </source>
</evidence>
<gene>
    <name evidence="13" type="primary">atpF</name>
    <name evidence="16" type="ORF">ACFMB1_01980</name>
</gene>
<dbReference type="EMBL" id="JBHPON010000001">
    <property type="protein sequence ID" value="MFC6034291.1"/>
    <property type="molecule type" value="Genomic_DNA"/>
</dbReference>
<dbReference type="PANTHER" id="PTHR33445:SF1">
    <property type="entry name" value="ATP SYNTHASE SUBUNIT B"/>
    <property type="match status" value="1"/>
</dbReference>
<sequence>MSVFANLIVTAAAGAVEAHEEAASAGLPQLDPSSWPSQLFWLTLTFGVLYWLMAGKFLPSLGGAIEERRDRIADDLDQAAEFKRQAEDAETAYNKALADARAKAGAIAADTRGEMDKEIAALQAETDEALDKQLGAAEARIASMKADASAKVREAASDTTRAVVETLIDEAPTDDAVAKAIAAVRA</sequence>
<keyword evidence="4 13" id="KW-0812">Transmembrane</keyword>
<protein>
    <recommendedName>
        <fullName evidence="13">ATP synthase subunit b</fullName>
    </recommendedName>
    <alternativeName>
        <fullName evidence="13">ATP synthase F(0) sector subunit b</fullName>
    </alternativeName>
    <alternativeName>
        <fullName evidence="13">ATPase subunit I</fullName>
    </alternativeName>
    <alternativeName>
        <fullName evidence="13">F-type ATPase subunit b</fullName>
        <shortName evidence="13">F-ATPase subunit b</shortName>
    </alternativeName>
</protein>
<evidence type="ECO:0000256" key="3">
    <source>
        <dbReference type="ARBA" id="ARBA00022547"/>
    </source>
</evidence>
<dbReference type="RefSeq" id="WP_379880393.1">
    <property type="nucleotide sequence ID" value="NZ_JBHPON010000001.1"/>
</dbReference>
<reference evidence="16 17" key="1">
    <citation type="submission" date="2024-09" db="EMBL/GenBank/DDBJ databases">
        <authorList>
            <person name="Zhang Z.-H."/>
        </authorList>
    </citation>
    <scope>NUCLEOTIDE SEQUENCE [LARGE SCALE GENOMIC DNA]</scope>
    <source>
        <strain evidence="16 17">HHTR114</strain>
    </source>
</reference>
<feature type="transmembrane region" description="Helical" evidence="13">
    <location>
        <begin position="34"/>
        <end position="52"/>
    </location>
</feature>
<comment type="function">
    <text evidence="10 13">F(1)F(0) ATP synthase produces ATP from ADP in the presence of a proton or sodium gradient. F-type ATPases consist of two structural domains, F(1) containing the extramembraneous catalytic core and F(0) containing the membrane proton channel, linked together by a central stalk and a peripheral stalk. During catalysis, ATP synthesis in the catalytic domain of F(1) is coupled via a rotary mechanism of the central stalk subunits to proton translocation.</text>
</comment>
<evidence type="ECO:0000256" key="5">
    <source>
        <dbReference type="ARBA" id="ARBA00022781"/>
    </source>
</evidence>
<evidence type="ECO:0000256" key="14">
    <source>
        <dbReference type="RuleBase" id="RU003848"/>
    </source>
</evidence>
<accession>A0ABW1KQW7</accession>
<evidence type="ECO:0000256" key="4">
    <source>
        <dbReference type="ARBA" id="ARBA00022692"/>
    </source>
</evidence>
<evidence type="ECO:0000256" key="11">
    <source>
        <dbReference type="ARBA" id="ARBA00025614"/>
    </source>
</evidence>
<dbReference type="InterPro" id="IPR002146">
    <property type="entry name" value="ATP_synth_b/b'su_bac/chlpt"/>
</dbReference>
<dbReference type="PANTHER" id="PTHR33445">
    <property type="entry name" value="ATP SYNTHASE SUBUNIT B', CHLOROPLASTIC"/>
    <property type="match status" value="1"/>
</dbReference>
<evidence type="ECO:0000313" key="16">
    <source>
        <dbReference type="EMBL" id="MFC6034291.1"/>
    </source>
</evidence>
<keyword evidence="8 13" id="KW-0472">Membrane</keyword>
<comment type="function">
    <text evidence="11">Component of the F(0) channel, it forms part of the peripheral stalk, linking F(1) to F(0). The b'-subunit is a diverged and duplicated form of b found in plants and photosynthetic bacteria.</text>
</comment>
<evidence type="ECO:0000256" key="8">
    <source>
        <dbReference type="ARBA" id="ARBA00023136"/>
    </source>
</evidence>
<comment type="subunit">
    <text evidence="13">F-type ATPases have 2 components, F(1) - the catalytic core - and F(0) - the membrane proton channel. F(1) has five subunits: alpha(3), beta(3), gamma(1), delta(1), epsilon(1). F(0) has three main subunits: a(1), b(2) and c(10-14). The alpha and beta chains form an alternating ring which encloses part of the gamma chain. F(1) is attached to F(0) by a central stalk formed by the gamma and epsilon chains, while a peripheral stalk is formed by the delta and b chains.</text>
</comment>
<comment type="similarity">
    <text evidence="1 13 14">Belongs to the ATPase B chain family.</text>
</comment>
<keyword evidence="9 13" id="KW-0066">ATP synthesis</keyword>
<keyword evidence="6 13" id="KW-1133">Transmembrane helix</keyword>
<keyword evidence="5 13" id="KW-0375">Hydrogen ion transport</keyword>